<gene>
    <name evidence="2" type="ORF">ORD21_04290</name>
</gene>
<keyword evidence="1" id="KW-0732">Signal</keyword>
<organism evidence="2 3">
    <name type="scientific">Deinococcus arenicola</name>
    <dbReference type="NCBI Taxonomy" id="2994950"/>
    <lineage>
        <taxon>Bacteria</taxon>
        <taxon>Thermotogati</taxon>
        <taxon>Deinococcota</taxon>
        <taxon>Deinococci</taxon>
        <taxon>Deinococcales</taxon>
        <taxon>Deinococcaceae</taxon>
        <taxon>Deinococcus</taxon>
    </lineage>
</organism>
<reference evidence="2 3" key="1">
    <citation type="submission" date="2022-11" db="EMBL/GenBank/DDBJ databases">
        <title>Deinococcus ZS9-10, Low Temperature and Draught-tolerating, UV-resistant Bacteria from Continental Antarctica.</title>
        <authorList>
            <person name="Cheng L."/>
        </authorList>
    </citation>
    <scope>NUCLEOTIDE SEQUENCE [LARGE SCALE GENOMIC DNA]</scope>
    <source>
        <strain evidence="2 3">ZS9-10</strain>
    </source>
</reference>
<proteinExistence type="predicted"/>
<evidence type="ECO:0000313" key="2">
    <source>
        <dbReference type="EMBL" id="MDV6373816.1"/>
    </source>
</evidence>
<evidence type="ECO:0000313" key="3">
    <source>
        <dbReference type="Proteomes" id="UP001276150"/>
    </source>
</evidence>
<sequence>MSTKLISLTLGCTALLLAGCTPAPAPIETKPPVTTPPTTKNPAIEVPKTQLEIFHKHSASLPVTFKDISGAVTLRLDVVPGQKAENGQDLESGLKLDTTTLNVSGTAATSIKISAPTLPEQVKTSTDTSLTAKYTLVVTQNGKDIASSPVTIQEKLLTVTSSFEPSSVTLVNGKAKATLVLKVSPPLDAAVEISTDVILYGNGNPSILVPLGATYGDGGTMKRDYQVTDGPPAGITGNLTVVPIAQDFSGYRLPGYSTQFAYLKITNPAP</sequence>
<evidence type="ECO:0000256" key="1">
    <source>
        <dbReference type="SAM" id="SignalP"/>
    </source>
</evidence>
<protein>
    <recommendedName>
        <fullName evidence="4">Lipoprotein</fullName>
    </recommendedName>
</protein>
<dbReference type="PROSITE" id="PS51257">
    <property type="entry name" value="PROKAR_LIPOPROTEIN"/>
    <property type="match status" value="1"/>
</dbReference>
<feature type="signal peptide" evidence="1">
    <location>
        <begin position="1"/>
        <end position="25"/>
    </location>
</feature>
<keyword evidence="3" id="KW-1185">Reference proteome</keyword>
<comment type="caution">
    <text evidence="2">The sequence shown here is derived from an EMBL/GenBank/DDBJ whole genome shotgun (WGS) entry which is preliminary data.</text>
</comment>
<dbReference type="RefSeq" id="WP_317639131.1">
    <property type="nucleotide sequence ID" value="NZ_JAPMIV010000004.1"/>
</dbReference>
<name>A0ABU4DN11_9DEIO</name>
<dbReference type="Proteomes" id="UP001276150">
    <property type="component" value="Unassembled WGS sequence"/>
</dbReference>
<accession>A0ABU4DN11</accession>
<evidence type="ECO:0008006" key="4">
    <source>
        <dbReference type="Google" id="ProtNLM"/>
    </source>
</evidence>
<feature type="chain" id="PRO_5047061779" description="Lipoprotein" evidence="1">
    <location>
        <begin position="26"/>
        <end position="270"/>
    </location>
</feature>
<dbReference type="EMBL" id="JAPMIV010000004">
    <property type="protein sequence ID" value="MDV6373816.1"/>
    <property type="molecule type" value="Genomic_DNA"/>
</dbReference>